<dbReference type="Pfam" id="PF12002">
    <property type="entry name" value="MgsA_C"/>
    <property type="match status" value="1"/>
</dbReference>
<dbReference type="eggNOG" id="COG2256">
    <property type="taxonomic scope" value="Bacteria"/>
</dbReference>
<dbReference type="InterPro" id="IPR021886">
    <property type="entry name" value="MgsA_C"/>
</dbReference>
<dbReference type="Gene3D" id="1.10.3710.10">
    <property type="entry name" value="DNA polymerase III clamp loader subunits, C-terminal domain"/>
    <property type="match status" value="1"/>
</dbReference>
<reference evidence="9 10" key="1">
    <citation type="journal article" date="2012" name="FEBS Lett.">
        <title>Anammox organism KSU-1 expresses a NirK-type copper-containing nitrite reductase instead of a NirS-type with cytochrome cd1.</title>
        <authorList>
            <person name="Hira D."/>
            <person name="Toh H."/>
            <person name="Migita C.T."/>
            <person name="Okubo H."/>
            <person name="Nishiyama T."/>
            <person name="Hattori M."/>
            <person name="Furukawa K."/>
            <person name="Fujii T."/>
        </authorList>
    </citation>
    <scope>NUCLEOTIDE SEQUENCE [LARGE SCALE GENOMIC DNA]</scope>
</reference>
<dbReference type="GO" id="GO:0006261">
    <property type="term" value="P:DNA-templated DNA replication"/>
    <property type="evidence" value="ECO:0007669"/>
    <property type="project" value="TreeGrafter"/>
</dbReference>
<dbReference type="InterPro" id="IPR027417">
    <property type="entry name" value="P-loop_NTPase"/>
</dbReference>
<evidence type="ECO:0000313" key="9">
    <source>
        <dbReference type="EMBL" id="GAB62850.1"/>
    </source>
</evidence>
<feature type="region of interest" description="Disordered" evidence="7">
    <location>
        <begin position="1"/>
        <end position="25"/>
    </location>
</feature>
<evidence type="ECO:0000256" key="5">
    <source>
        <dbReference type="ARBA" id="ARBA00022741"/>
    </source>
</evidence>
<dbReference type="Gene3D" id="1.20.272.10">
    <property type="match status" value="1"/>
</dbReference>
<dbReference type="FunFam" id="3.40.50.300:FF:000137">
    <property type="entry name" value="Replication-associated recombination protein A"/>
    <property type="match status" value="1"/>
</dbReference>
<dbReference type="CDD" id="cd18139">
    <property type="entry name" value="HLD_clamp_RarA"/>
    <property type="match status" value="1"/>
</dbReference>
<dbReference type="InterPro" id="IPR003593">
    <property type="entry name" value="AAA+_ATPase"/>
</dbReference>
<dbReference type="Pfam" id="PF16193">
    <property type="entry name" value="AAA_assoc_2"/>
    <property type="match status" value="1"/>
</dbReference>
<dbReference type="GO" id="GO:0017116">
    <property type="term" value="F:single-stranded DNA helicase activity"/>
    <property type="evidence" value="ECO:0007669"/>
    <property type="project" value="TreeGrafter"/>
</dbReference>
<dbReference type="GO" id="GO:0008047">
    <property type="term" value="F:enzyme activator activity"/>
    <property type="evidence" value="ECO:0007669"/>
    <property type="project" value="TreeGrafter"/>
</dbReference>
<comment type="function">
    <text evidence="1">DNA-dependent ATPase that plays important roles in cellular responses to stalled DNA replication processes.</text>
</comment>
<dbReference type="SUPFAM" id="SSF52540">
    <property type="entry name" value="P-loop containing nucleoside triphosphate hydrolases"/>
    <property type="match status" value="1"/>
</dbReference>
<evidence type="ECO:0000256" key="7">
    <source>
        <dbReference type="SAM" id="MobiDB-lite"/>
    </source>
</evidence>
<keyword evidence="6" id="KW-0067">ATP-binding</keyword>
<dbReference type="SUPFAM" id="SSF48019">
    <property type="entry name" value="post-AAA+ oligomerization domain-like"/>
    <property type="match status" value="1"/>
</dbReference>
<dbReference type="GO" id="GO:0016887">
    <property type="term" value="F:ATP hydrolysis activity"/>
    <property type="evidence" value="ECO:0007669"/>
    <property type="project" value="InterPro"/>
</dbReference>
<dbReference type="FunFam" id="1.20.272.10:FF:000001">
    <property type="entry name" value="Putative AAA family ATPase"/>
    <property type="match status" value="1"/>
</dbReference>
<keyword evidence="5" id="KW-0547">Nucleotide-binding</keyword>
<dbReference type="Gene3D" id="1.10.8.60">
    <property type="match status" value="1"/>
</dbReference>
<keyword evidence="10" id="KW-1185">Reference proteome</keyword>
<dbReference type="STRING" id="247490.KSU1_C1254"/>
<dbReference type="AlphaFoldDB" id="I3IMA5"/>
<evidence type="ECO:0000256" key="6">
    <source>
        <dbReference type="ARBA" id="ARBA00022840"/>
    </source>
</evidence>
<gene>
    <name evidence="9" type="ORF">KSU1_C1254</name>
</gene>
<dbReference type="GO" id="GO:0000731">
    <property type="term" value="P:DNA synthesis involved in DNA repair"/>
    <property type="evidence" value="ECO:0007669"/>
    <property type="project" value="TreeGrafter"/>
</dbReference>
<evidence type="ECO:0000256" key="2">
    <source>
        <dbReference type="ARBA" id="ARBA00008959"/>
    </source>
</evidence>
<organism evidence="9 10">
    <name type="scientific">Candidatus Jettenia caeni</name>
    <dbReference type="NCBI Taxonomy" id="247490"/>
    <lineage>
        <taxon>Bacteria</taxon>
        <taxon>Pseudomonadati</taxon>
        <taxon>Planctomycetota</taxon>
        <taxon>Candidatus Brocadiia</taxon>
        <taxon>Candidatus Brocadiales</taxon>
        <taxon>Candidatus Brocadiaceae</taxon>
        <taxon>Candidatus Jettenia</taxon>
    </lineage>
</organism>
<dbReference type="PANTHER" id="PTHR13779:SF7">
    <property type="entry name" value="ATPASE WRNIP1"/>
    <property type="match status" value="1"/>
</dbReference>
<evidence type="ECO:0000256" key="3">
    <source>
        <dbReference type="ARBA" id="ARBA00020776"/>
    </source>
</evidence>
<dbReference type="InterPro" id="IPR051314">
    <property type="entry name" value="AAA_ATPase_RarA/MGS1/WRNIP1"/>
</dbReference>
<dbReference type="PANTHER" id="PTHR13779">
    <property type="entry name" value="WERNER HELICASE-INTERACTING PROTEIN 1 FAMILY MEMBER"/>
    <property type="match status" value="1"/>
</dbReference>
<dbReference type="InterPro" id="IPR008921">
    <property type="entry name" value="DNA_pol3_clamp-load_cplx_C"/>
</dbReference>
<feature type="domain" description="AAA+ ATPase" evidence="8">
    <location>
        <begin position="56"/>
        <end position="174"/>
    </location>
</feature>
<dbReference type="FunFam" id="1.10.8.60:FF:000029">
    <property type="entry name" value="Replication-associated recombination protein A"/>
    <property type="match status" value="1"/>
</dbReference>
<evidence type="ECO:0000313" key="10">
    <source>
        <dbReference type="Proteomes" id="UP000002985"/>
    </source>
</evidence>
<name>I3IMA5_9BACT</name>
<dbReference type="GO" id="GO:0003677">
    <property type="term" value="F:DNA binding"/>
    <property type="evidence" value="ECO:0007669"/>
    <property type="project" value="InterPro"/>
</dbReference>
<dbReference type="GO" id="GO:0005524">
    <property type="term" value="F:ATP binding"/>
    <property type="evidence" value="ECO:0007669"/>
    <property type="project" value="UniProtKB-KW"/>
</dbReference>
<dbReference type="Pfam" id="PF00004">
    <property type="entry name" value="AAA"/>
    <property type="match status" value="1"/>
</dbReference>
<dbReference type="Proteomes" id="UP000002985">
    <property type="component" value="Unassembled WGS sequence"/>
</dbReference>
<comment type="similarity">
    <text evidence="2">Belongs to the AAA ATPase family. RarA/MGS1/WRNIP1 subfamily.</text>
</comment>
<dbReference type="InterPro" id="IPR032423">
    <property type="entry name" value="AAA_assoc_2"/>
</dbReference>
<proteinExistence type="inferred from homology"/>
<protein>
    <recommendedName>
        <fullName evidence="3">Replication-associated recombination protein A</fullName>
    </recommendedName>
</protein>
<dbReference type="OrthoDB" id="9778364at2"/>
<dbReference type="EMBL" id="BAFH01000003">
    <property type="protein sequence ID" value="GAB62850.1"/>
    <property type="molecule type" value="Genomic_DNA"/>
</dbReference>
<accession>I3IMA5</accession>
<evidence type="ECO:0000256" key="4">
    <source>
        <dbReference type="ARBA" id="ARBA00022705"/>
    </source>
</evidence>
<evidence type="ECO:0000259" key="8">
    <source>
        <dbReference type="SMART" id="SM00382"/>
    </source>
</evidence>
<dbReference type="Gene3D" id="3.40.50.300">
    <property type="entry name" value="P-loop containing nucleotide triphosphate hydrolases"/>
    <property type="match status" value="1"/>
</dbReference>
<comment type="caution">
    <text evidence="9">The sequence shown here is derived from an EMBL/GenBank/DDBJ whole genome shotgun (WGS) entry which is preliminary data.</text>
</comment>
<dbReference type="CDD" id="cd00009">
    <property type="entry name" value="AAA"/>
    <property type="match status" value="1"/>
</dbReference>
<sequence>MTVKKTERDLFSVRTDTTKKSPLSDRMRPRNLKEFVGQEHLVGPNKILQRLVENKELISLIFWGPPGVGKTTLAFIVAQAMDAHFISFSAVLSGVKDIREVIEEAKNQAHYYRKKTVLLVDEIHRFNKAQQDAFLHHVEDGTITLIGATTENPSFEVNAPLLSRCKVLVLEQLNEDHLRSIMKNALCDKERGLGNLRIEIQPDAFDLIAHLSQGDARVALNTLEASVMLARPDQEEKRIVTREIAQESMQQKSLLYDKGGEEHYNIISAFIKSMRGSDPDAALYWLARMLESGEDPLFIVRRMIIFASEDIGNADPHALQLAVSTKDAFHFIGLPEGWIPLAQCVTYLACAPKSNASYMAYLEALKDVREKGALSVPFHIRNAPTPLMNDLGYGKGYKYPHSCGGYVEQSYMPEELRGREYYKPTDNGYDKVMKERLAFRKKEHDSLQ</sequence>
<dbReference type="InterPro" id="IPR003959">
    <property type="entry name" value="ATPase_AAA_core"/>
</dbReference>
<dbReference type="SMART" id="SM00382">
    <property type="entry name" value="AAA"/>
    <property type="match status" value="1"/>
</dbReference>
<keyword evidence="4" id="KW-0235">DNA replication</keyword>
<evidence type="ECO:0000256" key="1">
    <source>
        <dbReference type="ARBA" id="ARBA00002393"/>
    </source>
</evidence>